<comment type="caution">
    <text evidence="2">The sequence shown here is derived from an EMBL/GenBank/DDBJ whole genome shotgun (WGS) entry which is preliminary data.</text>
</comment>
<evidence type="ECO:0000259" key="1">
    <source>
        <dbReference type="Pfam" id="PF06985"/>
    </source>
</evidence>
<name>A0AAI9ED41_9PEZI</name>
<feature type="domain" description="Heterokaryon incompatibility" evidence="1">
    <location>
        <begin position="209"/>
        <end position="354"/>
    </location>
</feature>
<keyword evidence="3" id="KW-1185">Reference proteome</keyword>
<dbReference type="Proteomes" id="UP001296104">
    <property type="component" value="Unassembled WGS sequence"/>
</dbReference>
<accession>A0AAI9ED41</accession>
<dbReference type="Pfam" id="PF06985">
    <property type="entry name" value="HET"/>
    <property type="match status" value="1"/>
</dbReference>
<dbReference type="PANTHER" id="PTHR33112">
    <property type="entry name" value="DOMAIN PROTEIN, PUTATIVE-RELATED"/>
    <property type="match status" value="1"/>
</dbReference>
<organism evidence="2 3">
    <name type="scientific">Lecanosticta acicola</name>
    <dbReference type="NCBI Taxonomy" id="111012"/>
    <lineage>
        <taxon>Eukaryota</taxon>
        <taxon>Fungi</taxon>
        <taxon>Dikarya</taxon>
        <taxon>Ascomycota</taxon>
        <taxon>Pezizomycotina</taxon>
        <taxon>Dothideomycetes</taxon>
        <taxon>Dothideomycetidae</taxon>
        <taxon>Mycosphaerellales</taxon>
        <taxon>Mycosphaerellaceae</taxon>
        <taxon>Lecanosticta</taxon>
    </lineage>
</organism>
<protein>
    <recommendedName>
        <fullName evidence="1">Heterokaryon incompatibility domain-containing protein</fullName>
    </recommendedName>
</protein>
<dbReference type="PANTHER" id="PTHR33112:SF16">
    <property type="entry name" value="HETEROKARYON INCOMPATIBILITY DOMAIN-CONTAINING PROTEIN"/>
    <property type="match status" value="1"/>
</dbReference>
<evidence type="ECO:0000313" key="2">
    <source>
        <dbReference type="EMBL" id="CAK4033621.1"/>
    </source>
</evidence>
<gene>
    <name evidence="2" type="ORF">LECACI_7A008779</name>
</gene>
<sequence length="747" mass="85370">MDQLCSQCINLDLAKLRSGSAQVSIGRLHEIASRAETCSFCFLIKTCVTTGAAPTAFSADETHAECFVQSDNSWPGYWDDRDLWNGKIDGITRNRVGDERPPRFTGHDTRHLTVHLRPEIKLAPFSYRRDIIIVADTELPRSTWQFHGRLLKQGQVDFHLIRQWQRLCKIVHGKRCSHPEWLQIEEPVGLRVIDIETRAIVAAPAGCQYSALSYVWGDPRHQFLMHENDFPQKPNDSYLLPELPRTLEDAIHATSELGLRYLWVDSVCIAQKPAVNQDKRHQLQQIDRIYKCAEIVIIAAACQSASDGIHGVRLRQTHSVTSRFQGTTFALAQPTYKEDTEDTTWSRRAWTYQESMLARRALMFGPSQAYWLCQCDSWRESVVLEPTEPGEDDFVPRLLPDLSQPPSRCFQLSTYDLHDWFIENDSNALSAYRDVVTRYTFRRMAYPNDGVNAIMGVLQLLQQFDKSGSLKIHFGIPEAYFDVCLLWTPRTFCQRPKIWLDNERIPSWSWAGWFSNVGVGVVWDLATSGVNNDVSNIITSVSWYLVDQKGQSMPMPKHKKHPSIWRSTESKPPCGIDLGRTNEPPPRIKPEILPRGGGCLHFLTTTCCLHLGFEIAWDDHSYFEPQPAKAYSLITALGQFAGTMIMSEETANTLQAPRVALECIFLSFSNDFDDVFWPESGTADPRRRPVEIAEHNARDKRRDDWAICNIMWVERDGNGVAERKLIGKVIEEVWLSMQPKTEWILLG</sequence>
<dbReference type="AlphaFoldDB" id="A0AAI9ED41"/>
<reference evidence="2" key="1">
    <citation type="submission" date="2023-11" db="EMBL/GenBank/DDBJ databases">
        <authorList>
            <person name="Alioto T."/>
            <person name="Alioto T."/>
            <person name="Gomez Garrido J."/>
        </authorList>
    </citation>
    <scope>NUCLEOTIDE SEQUENCE</scope>
</reference>
<dbReference type="InterPro" id="IPR010730">
    <property type="entry name" value="HET"/>
</dbReference>
<dbReference type="EMBL" id="CAVMBE010000090">
    <property type="protein sequence ID" value="CAK4033621.1"/>
    <property type="molecule type" value="Genomic_DNA"/>
</dbReference>
<proteinExistence type="predicted"/>
<evidence type="ECO:0000313" key="3">
    <source>
        <dbReference type="Proteomes" id="UP001296104"/>
    </source>
</evidence>